<dbReference type="SUPFAM" id="SSF50978">
    <property type="entry name" value="WD40 repeat-like"/>
    <property type="match status" value="1"/>
</dbReference>
<dbReference type="InterPro" id="IPR015943">
    <property type="entry name" value="WD40/YVTN_repeat-like_dom_sf"/>
</dbReference>
<comment type="caution">
    <text evidence="4">The sequence shown here is derived from an EMBL/GenBank/DDBJ whole genome shotgun (WGS) entry which is preliminary data.</text>
</comment>
<accession>A0A2H3G352</accession>
<sequence>MENPSSSSVQSLNASGSSRVHVGNSYNITHHHRKGSEQDSVKKYLDALRSTDPRDDKARIEQTNGGLLKDSYVWILESPEFITWRDESEAGRLLWIRGDPGKGKTMLLSGLINELQPLTRLDGAQNSNTISYFFCQATNSGLNNYTAILKGLIYLLAIQHPTVVSHLDDKHDKDHWNSKVSLERAFRKMVDNITPGEIYLLVDALDECVKDLPLLLALISSMSSRAKWIVTSRNRCEIEELFGQTSSKVALSLELHEDSVSEAVNSYISYRTRQLADRKKLKKSTAEKIHDHLSQNAHGTFLWVALVCQRLERCRAWEIPSQLVQFPQGLNQLYAQMMDQIRESDSCDLYMSVLAVATTVFRPLTFAELIAMESLNIDEETFRDLIVECGSFLTTKGNTVVFVHKSAKDFLLKESSNLLFRSGLAQHQYDLFQRCIAILQSLHKDMYGLFYPGVLLAKALRNCPNPDPLDNLKYACVFWADHMREAYKLFVQDEIMEDFHGADTAHDFIVKKFLFWLEALALCQNLSAAVKALMILRDLLGKEQASYKELIEDALRFLYLFFSVIENYPLQIYASGLLFSPHNSLIRQRFQQHTSGVFSKLPKVDDNWTPIRSIYEHLPDNHNRARTISFAPSSDLLFVTTSFALFRWHVNQEPIPELIERIKRNNNQKMAPSPDGKWLAFTSSGLNSESAQISGQRALHVRDWNTNNIIWSKDLQDRQVLGMGFSPDSQCLLVWCDEELQLYDIKGAMPQRWPLKPEDRVIRFSFSSDSTWVALNIQRITVSTIYVFNLRTGKRYGSAKYEHIGRVHDARFIPNTHSLMICTVKKTVYLWSVLGEKLETWGHFDHRVVRLAFSHSDSWLALMDHDRLYMYDRSHRTLLQVNEVPFMKEIGVSFDDQTIACLTPDSICLLDVQALLAGKQPSRRDGFKSYYFPENGQLIAYEVDGRIEVWDATKFDILCSLAMSDFVHGKVWAMAFSPNRHYLAVADESSIVIWNLNSQSLRRLSTRLRSEGSLAVSNRRPDGSQWVAALQPRGSLSVWDIATNKPKRTIEPPDDSFPYASSIAFAGSALGVLWCQNLGDEIRNAALFLLYNVRSCEQLSQINLFDPYKSISYELNPFAEPIIKFSPSGELIMLQQSLGPRFVLWDLRADGKCVPIGNRFDLFFFLDESTVSTDKGIFHIDSIEPSLWESMKLQTKDGDGMKSDRQECANPPFIHLTFSQYSRDEYDDEWIKFDDKPLLWLPTQYRGNPLAIGGQEEVVTANQCADENEDKDTDETRPAKRAQPCECIRPSVVPRGLGFGWPGLTDERV</sequence>
<dbReference type="InterPro" id="IPR001680">
    <property type="entry name" value="WD40_rpt"/>
</dbReference>
<proteinExistence type="predicted"/>
<name>A0A2H3G352_FUSOX</name>
<gene>
    <name evidence="4" type="ORF">AU210_014438</name>
</gene>
<evidence type="ECO:0000313" key="4">
    <source>
        <dbReference type="EMBL" id="PCD25331.1"/>
    </source>
</evidence>
<evidence type="ECO:0000256" key="2">
    <source>
        <dbReference type="SAM" id="MobiDB-lite"/>
    </source>
</evidence>
<dbReference type="InterPro" id="IPR056884">
    <property type="entry name" value="NPHP3-like_N"/>
</dbReference>
<feature type="domain" description="NACHT" evidence="3">
    <location>
        <begin position="92"/>
        <end position="309"/>
    </location>
</feature>
<organism evidence="4 5">
    <name type="scientific">Fusarium oxysporum f. sp. radicis-cucumerinum</name>
    <dbReference type="NCBI Taxonomy" id="327505"/>
    <lineage>
        <taxon>Eukaryota</taxon>
        <taxon>Fungi</taxon>
        <taxon>Dikarya</taxon>
        <taxon>Ascomycota</taxon>
        <taxon>Pezizomycotina</taxon>
        <taxon>Sordariomycetes</taxon>
        <taxon>Hypocreomycetidae</taxon>
        <taxon>Hypocreales</taxon>
        <taxon>Nectriaceae</taxon>
        <taxon>Fusarium</taxon>
        <taxon>Fusarium oxysporum species complex</taxon>
    </lineage>
</organism>
<feature type="region of interest" description="Disordered" evidence="2">
    <location>
        <begin position="1"/>
        <end position="22"/>
    </location>
</feature>
<dbReference type="Proteomes" id="UP000219602">
    <property type="component" value="Chromosome 12"/>
</dbReference>
<evidence type="ECO:0000259" key="3">
    <source>
        <dbReference type="PROSITE" id="PS50837"/>
    </source>
</evidence>
<dbReference type="PROSITE" id="PS50837">
    <property type="entry name" value="NACHT"/>
    <property type="match status" value="1"/>
</dbReference>
<dbReference type="PANTHER" id="PTHR10039:SF14">
    <property type="entry name" value="NACHT DOMAIN-CONTAINING PROTEIN"/>
    <property type="match status" value="1"/>
</dbReference>
<dbReference type="SUPFAM" id="SSF63829">
    <property type="entry name" value="Calcium-dependent phosphotriesterase"/>
    <property type="match status" value="1"/>
</dbReference>
<dbReference type="Gene3D" id="2.130.10.10">
    <property type="entry name" value="YVTN repeat-like/Quinoprotein amine dehydrogenase"/>
    <property type="match status" value="3"/>
</dbReference>
<dbReference type="Pfam" id="PF24883">
    <property type="entry name" value="NPHP3_N"/>
    <property type="match status" value="1"/>
</dbReference>
<dbReference type="InterPro" id="IPR036322">
    <property type="entry name" value="WD40_repeat_dom_sf"/>
</dbReference>
<dbReference type="InterPro" id="IPR031351">
    <property type="entry name" value="NWD2_N"/>
</dbReference>
<dbReference type="Pfam" id="PF17108">
    <property type="entry name" value="HET-S"/>
    <property type="match status" value="1"/>
</dbReference>
<dbReference type="Gene3D" id="3.40.50.300">
    <property type="entry name" value="P-loop containing nucleotide triphosphate hydrolases"/>
    <property type="match status" value="1"/>
</dbReference>
<dbReference type="InterPro" id="IPR007111">
    <property type="entry name" value="NACHT_NTPase"/>
</dbReference>
<protein>
    <recommendedName>
        <fullName evidence="3">NACHT domain-containing protein</fullName>
    </recommendedName>
</protein>
<evidence type="ECO:0000313" key="5">
    <source>
        <dbReference type="Proteomes" id="UP000219602"/>
    </source>
</evidence>
<dbReference type="SMART" id="SM00320">
    <property type="entry name" value="WD40"/>
    <property type="match status" value="4"/>
</dbReference>
<reference evidence="4 5" key="1">
    <citation type="journal article" date="2016" name="Environ. Microbiol.">
        <title>Effector profiles distinguish formae speciales of Fusarium oxysporum.</title>
        <authorList>
            <person name="van Dam P."/>
            <person name="Fokkens L."/>
            <person name="Schmidt S.M."/>
            <person name="Linmans J.H."/>
            <person name="Kistler H.C."/>
            <person name="Ma L.J."/>
            <person name="Rep M."/>
        </authorList>
    </citation>
    <scope>NUCLEOTIDE SEQUENCE [LARGE SCALE GENOMIC DNA]</scope>
    <source>
        <strain evidence="4 5">Forc016</strain>
    </source>
</reference>
<reference evidence="4 5" key="2">
    <citation type="journal article" date="2017" name="Sci. Rep.">
        <title>A mobile pathogenicity chromosome in Fusarium oxysporum for infection of multiple cucurbit species.</title>
        <authorList>
            <person name="van Dam P."/>
            <person name="Fokkens L."/>
            <person name="Ayukawa Y."/>
            <person name="van der Gragt M."/>
            <person name="Ter Horst A."/>
            <person name="Brankovics B."/>
            <person name="Houterman P.M."/>
            <person name="Arie T."/>
            <person name="Rep M."/>
        </authorList>
    </citation>
    <scope>NUCLEOTIDE SEQUENCE [LARGE SCALE GENOMIC DNA]</scope>
    <source>
        <strain evidence="4 5">Forc016</strain>
    </source>
</reference>
<dbReference type="InterPro" id="IPR027417">
    <property type="entry name" value="P-loop_NTPase"/>
</dbReference>
<dbReference type="STRING" id="327505.A0A2H3G352"/>
<dbReference type="EMBL" id="MABQ02000010">
    <property type="protein sequence ID" value="PCD25331.1"/>
    <property type="molecule type" value="Genomic_DNA"/>
</dbReference>
<evidence type="ECO:0000256" key="1">
    <source>
        <dbReference type="ARBA" id="ARBA00022737"/>
    </source>
</evidence>
<dbReference type="Pfam" id="PF00400">
    <property type="entry name" value="WD40"/>
    <property type="match status" value="1"/>
</dbReference>
<keyword evidence="1" id="KW-0677">Repeat</keyword>
<dbReference type="PANTHER" id="PTHR10039">
    <property type="entry name" value="AMELOGENIN"/>
    <property type="match status" value="1"/>
</dbReference>
<dbReference type="SUPFAM" id="SSF52540">
    <property type="entry name" value="P-loop containing nucleoside triphosphate hydrolases"/>
    <property type="match status" value="1"/>
</dbReference>